<evidence type="ECO:0000256" key="11">
    <source>
        <dbReference type="SAM" id="Phobius"/>
    </source>
</evidence>
<evidence type="ECO:0000259" key="12">
    <source>
        <dbReference type="PROSITE" id="PS50262"/>
    </source>
</evidence>
<dbReference type="FunFam" id="1.20.1070.10:FF:000034">
    <property type="entry name" value="G-protein coupled receptor 1"/>
    <property type="match status" value="1"/>
</dbReference>
<dbReference type="Gene3D" id="1.20.1070.10">
    <property type="entry name" value="Rhodopsin 7-helix transmembrane proteins"/>
    <property type="match status" value="1"/>
</dbReference>
<evidence type="ECO:0000256" key="5">
    <source>
        <dbReference type="ARBA" id="ARBA00023040"/>
    </source>
</evidence>
<protein>
    <submittedName>
        <fullName evidence="14">fMet-Leu-Phe receptor-like</fullName>
    </submittedName>
</protein>
<keyword evidence="9" id="KW-0807">Transducer</keyword>
<dbReference type="GO" id="GO:0006935">
    <property type="term" value="P:chemotaxis"/>
    <property type="evidence" value="ECO:0007669"/>
    <property type="project" value="UniProtKB-KW"/>
</dbReference>
<dbReference type="GeneID" id="115824866"/>
<dbReference type="PANTHER" id="PTHR24225:SF48">
    <property type="entry name" value="C3A ANAPHYLATOXIN CHEMOTACTIC RECEPTOR-RELATED"/>
    <property type="match status" value="1"/>
</dbReference>
<feature type="transmembrane region" description="Helical" evidence="11">
    <location>
        <begin position="66"/>
        <end position="87"/>
    </location>
</feature>
<evidence type="ECO:0000256" key="6">
    <source>
        <dbReference type="ARBA" id="ARBA00023136"/>
    </source>
</evidence>
<dbReference type="InterPro" id="IPR000276">
    <property type="entry name" value="GPCR_Rhodpsn"/>
</dbReference>
<sequence length="353" mass="39889">MLFNTSIRMSEDQPSPKHDKNAVDIDAIMDNVTIVLYTITIVLGVTGNSVVIWMTGFKLRPSVTNVWLVNLAVADLIFCFTRIISLVKKLFFNYWPFGVFLCKFNGFFKYANMFCSVFLLMVISVDRVLCVWRPVFTKRRRTVCAARLVSVGVWTIAVVMSSPYFVFRQVYLKNNRSKCSLETKESDGDNTSKIALYSIRFLCGFLLPFLIILCCYALAGLGIRRTRFTGKSRPLRILALLVCAFFLCWGPYHFLQLAKLVNSKSQLVKIGLPLASGLAYFNSCLNPLLYFCMGFNLRHSFRQGLSTIYRRALVEDGEGTTLQSQEHTADEISGTAPSLTRVGYSSTEDQANV</sequence>
<organism evidence="13 14">
    <name type="scientific">Chanos chanos</name>
    <name type="common">Milkfish</name>
    <name type="synonym">Mugil chanos</name>
    <dbReference type="NCBI Taxonomy" id="29144"/>
    <lineage>
        <taxon>Eukaryota</taxon>
        <taxon>Metazoa</taxon>
        <taxon>Chordata</taxon>
        <taxon>Craniata</taxon>
        <taxon>Vertebrata</taxon>
        <taxon>Euteleostomi</taxon>
        <taxon>Actinopterygii</taxon>
        <taxon>Neopterygii</taxon>
        <taxon>Teleostei</taxon>
        <taxon>Ostariophysi</taxon>
        <taxon>Gonorynchiformes</taxon>
        <taxon>Chanidae</taxon>
        <taxon>Chanos</taxon>
    </lineage>
</organism>
<feature type="transmembrane region" description="Helical" evidence="11">
    <location>
        <begin position="199"/>
        <end position="223"/>
    </location>
</feature>
<keyword evidence="6 11" id="KW-0472">Membrane</keyword>
<keyword evidence="4 11" id="KW-1133">Transmembrane helix</keyword>
<dbReference type="InParanoid" id="A0A6J2WJ86"/>
<dbReference type="GO" id="GO:0004930">
    <property type="term" value="F:G protein-coupled receptor activity"/>
    <property type="evidence" value="ECO:0007669"/>
    <property type="project" value="UniProtKB-KW"/>
</dbReference>
<feature type="transmembrane region" description="Helical" evidence="11">
    <location>
        <begin position="235"/>
        <end position="254"/>
    </location>
</feature>
<evidence type="ECO:0000256" key="10">
    <source>
        <dbReference type="ARBA" id="ARBA00025736"/>
    </source>
</evidence>
<reference evidence="14" key="1">
    <citation type="submission" date="2025-08" db="UniProtKB">
        <authorList>
            <consortium name="RefSeq"/>
        </authorList>
    </citation>
    <scope>IDENTIFICATION</scope>
</reference>
<dbReference type="InterPro" id="IPR017452">
    <property type="entry name" value="GPCR_Rhodpsn_7TM"/>
</dbReference>
<evidence type="ECO:0000313" key="14">
    <source>
        <dbReference type="RefSeq" id="XP_030644454.1"/>
    </source>
</evidence>
<dbReference type="Pfam" id="PF00001">
    <property type="entry name" value="7tm_1"/>
    <property type="match status" value="1"/>
</dbReference>
<evidence type="ECO:0000256" key="8">
    <source>
        <dbReference type="ARBA" id="ARBA00023170"/>
    </source>
</evidence>
<feature type="transmembrane region" description="Helical" evidence="11">
    <location>
        <begin position="107"/>
        <end position="132"/>
    </location>
</feature>
<feature type="domain" description="G-protein coupled receptors family 1 profile" evidence="12">
    <location>
        <begin position="47"/>
        <end position="290"/>
    </location>
</feature>
<comment type="subcellular location">
    <subcellularLocation>
        <location evidence="1">Membrane</location>
        <topology evidence="1">Multi-pass membrane protein</topology>
    </subcellularLocation>
</comment>
<dbReference type="InterPro" id="IPR000826">
    <property type="entry name" value="Formyl_rcpt-rel"/>
</dbReference>
<dbReference type="PRINTS" id="PR00237">
    <property type="entry name" value="GPCRRHODOPSN"/>
</dbReference>
<evidence type="ECO:0000256" key="2">
    <source>
        <dbReference type="ARBA" id="ARBA00022500"/>
    </source>
</evidence>
<dbReference type="AlphaFoldDB" id="A0A6J2WJ86"/>
<feature type="transmembrane region" description="Helical" evidence="11">
    <location>
        <begin position="274"/>
        <end position="293"/>
    </location>
</feature>
<accession>A0A6J2WJ86</accession>
<keyword evidence="2" id="KW-0145">Chemotaxis</keyword>
<dbReference type="GO" id="GO:0005886">
    <property type="term" value="C:plasma membrane"/>
    <property type="evidence" value="ECO:0007669"/>
    <property type="project" value="TreeGrafter"/>
</dbReference>
<keyword evidence="7" id="KW-1015">Disulfide bond</keyword>
<evidence type="ECO:0000256" key="7">
    <source>
        <dbReference type="ARBA" id="ARBA00023157"/>
    </source>
</evidence>
<dbReference type="PRINTS" id="PR00526">
    <property type="entry name" value="FMETLEUPHER"/>
</dbReference>
<dbReference type="Proteomes" id="UP000504632">
    <property type="component" value="Chromosome 12"/>
</dbReference>
<name>A0A6J2WJ86_CHACN</name>
<dbReference type="GO" id="GO:0004875">
    <property type="term" value="F:complement receptor activity"/>
    <property type="evidence" value="ECO:0007669"/>
    <property type="project" value="TreeGrafter"/>
</dbReference>
<dbReference type="PANTHER" id="PTHR24225">
    <property type="entry name" value="CHEMOTACTIC RECEPTOR"/>
    <property type="match status" value="1"/>
</dbReference>
<proteinExistence type="inferred from homology"/>
<feature type="transmembrane region" description="Helical" evidence="11">
    <location>
        <begin position="34"/>
        <end position="54"/>
    </location>
</feature>
<evidence type="ECO:0000256" key="3">
    <source>
        <dbReference type="ARBA" id="ARBA00022692"/>
    </source>
</evidence>
<feature type="transmembrane region" description="Helical" evidence="11">
    <location>
        <begin position="144"/>
        <end position="167"/>
    </location>
</feature>
<dbReference type="PROSITE" id="PS50262">
    <property type="entry name" value="G_PROTEIN_RECEP_F1_2"/>
    <property type="match status" value="1"/>
</dbReference>
<dbReference type="CDD" id="cd14974">
    <property type="entry name" value="7tmA_Anaphylatoxin_R-like"/>
    <property type="match status" value="1"/>
</dbReference>
<keyword evidence="3 11" id="KW-0812">Transmembrane</keyword>
<evidence type="ECO:0000256" key="1">
    <source>
        <dbReference type="ARBA" id="ARBA00004141"/>
    </source>
</evidence>
<dbReference type="RefSeq" id="XP_030644454.1">
    <property type="nucleotide sequence ID" value="XM_030788594.1"/>
</dbReference>
<dbReference type="GO" id="GO:0007204">
    <property type="term" value="P:positive regulation of cytosolic calcium ion concentration"/>
    <property type="evidence" value="ECO:0007669"/>
    <property type="project" value="TreeGrafter"/>
</dbReference>
<evidence type="ECO:0000256" key="4">
    <source>
        <dbReference type="ARBA" id="ARBA00022989"/>
    </source>
</evidence>
<evidence type="ECO:0000256" key="9">
    <source>
        <dbReference type="ARBA" id="ARBA00023224"/>
    </source>
</evidence>
<keyword evidence="5" id="KW-0297">G-protein coupled receptor</keyword>
<gene>
    <name evidence="14" type="primary">LOC115824866</name>
</gene>
<keyword evidence="8" id="KW-0675">Receptor</keyword>
<keyword evidence="13" id="KW-1185">Reference proteome</keyword>
<dbReference type="OrthoDB" id="10044919at2759"/>
<evidence type="ECO:0000313" key="13">
    <source>
        <dbReference type="Proteomes" id="UP000504632"/>
    </source>
</evidence>
<comment type="similarity">
    <text evidence="10">Belongs to the chemokine-like receptor (CMKLR) family.</text>
</comment>
<dbReference type="GO" id="GO:0007200">
    <property type="term" value="P:phospholipase C-activating G protein-coupled receptor signaling pathway"/>
    <property type="evidence" value="ECO:0007669"/>
    <property type="project" value="TreeGrafter"/>
</dbReference>
<dbReference type="GO" id="GO:0006954">
    <property type="term" value="P:inflammatory response"/>
    <property type="evidence" value="ECO:0007669"/>
    <property type="project" value="TreeGrafter"/>
</dbReference>
<dbReference type="SUPFAM" id="SSF81321">
    <property type="entry name" value="Family A G protein-coupled receptor-like"/>
    <property type="match status" value="1"/>
</dbReference>